<dbReference type="GO" id="GO:0032259">
    <property type="term" value="P:methylation"/>
    <property type="evidence" value="ECO:0000318"/>
    <property type="project" value="GO_Central"/>
</dbReference>
<dbReference type="Pfam" id="PF00891">
    <property type="entry name" value="Methyltransf_2"/>
    <property type="match status" value="1"/>
</dbReference>
<dbReference type="EMBL" id="AGNK02005150">
    <property type="status" value="NOT_ANNOTATED_CDS"/>
    <property type="molecule type" value="Genomic_DNA"/>
</dbReference>
<dbReference type="PANTHER" id="PTHR11746">
    <property type="entry name" value="O-METHYLTRANSFERASE"/>
    <property type="match status" value="1"/>
</dbReference>
<dbReference type="Gramene" id="KQK95372">
    <property type="protein sequence ID" value="KQK95372"/>
    <property type="gene ID" value="SETIT_027782mg"/>
</dbReference>
<dbReference type="EnsemblPlants" id="KQK95372">
    <property type="protein sequence ID" value="KQK95372"/>
    <property type="gene ID" value="SETIT_027782mg"/>
</dbReference>
<dbReference type="Gene3D" id="3.40.50.150">
    <property type="entry name" value="Vaccinia Virus protein VP39"/>
    <property type="match status" value="1"/>
</dbReference>
<keyword evidence="2" id="KW-0808">Transferase</keyword>
<keyword evidence="3" id="KW-0949">S-adenosyl-L-methionine</keyword>
<name>K3ZMG7_SETIT</name>
<evidence type="ECO:0000256" key="1">
    <source>
        <dbReference type="ARBA" id="ARBA00022603"/>
    </source>
</evidence>
<dbReference type="InterPro" id="IPR001077">
    <property type="entry name" value="COMT_C"/>
</dbReference>
<evidence type="ECO:0000313" key="5">
    <source>
        <dbReference type="EnsemblPlants" id="KQK95372"/>
    </source>
</evidence>
<sequence length="152" mass="16717">MRVVQSLGWSGGRLCLRHPRQRANNIQPASTACGCLVVLCTVKELLLKVQLQFRNCGKRVVHVAGEMFGSVPSGDAVLMKVIVIQSVLLETPESTPASLDSFTIDMIILVNFKGGKERTEQEYAKLGRDAGFTGGFQSTYIFCNIYALEFTK</sequence>
<keyword evidence="1" id="KW-0489">Methyltransferase</keyword>
<feature type="domain" description="O-methyltransferase C-terminal" evidence="4">
    <location>
        <begin position="80"/>
        <end position="132"/>
    </location>
</feature>
<reference evidence="6" key="1">
    <citation type="journal article" date="2012" name="Nat. Biotechnol.">
        <title>Reference genome sequence of the model plant Setaria.</title>
        <authorList>
            <person name="Bennetzen J.L."/>
            <person name="Schmutz J."/>
            <person name="Wang H."/>
            <person name="Percifield R."/>
            <person name="Hawkins J."/>
            <person name="Pontaroli A.C."/>
            <person name="Estep M."/>
            <person name="Feng L."/>
            <person name="Vaughn J.N."/>
            <person name="Grimwood J."/>
            <person name="Jenkins J."/>
            <person name="Barry K."/>
            <person name="Lindquist E."/>
            <person name="Hellsten U."/>
            <person name="Deshpande S."/>
            <person name="Wang X."/>
            <person name="Wu X."/>
            <person name="Mitros T."/>
            <person name="Triplett J."/>
            <person name="Yang X."/>
            <person name="Ye C.Y."/>
            <person name="Mauro-Herrera M."/>
            <person name="Wang L."/>
            <person name="Li P."/>
            <person name="Sharma M."/>
            <person name="Sharma R."/>
            <person name="Ronald P.C."/>
            <person name="Panaud O."/>
            <person name="Kellogg E.A."/>
            <person name="Brutnell T.P."/>
            <person name="Doust A.N."/>
            <person name="Tuskan G.A."/>
            <person name="Rokhsar D."/>
            <person name="Devos K.M."/>
        </authorList>
    </citation>
    <scope>NUCLEOTIDE SEQUENCE [LARGE SCALE GENOMIC DNA]</scope>
    <source>
        <strain evidence="6">cv. Yugu1</strain>
    </source>
</reference>
<dbReference type="STRING" id="4555.K3ZMG7"/>
<dbReference type="Proteomes" id="UP000004995">
    <property type="component" value="Unassembled WGS sequence"/>
</dbReference>
<evidence type="ECO:0000256" key="3">
    <source>
        <dbReference type="ARBA" id="ARBA00022691"/>
    </source>
</evidence>
<organism evidence="5 6">
    <name type="scientific">Setaria italica</name>
    <name type="common">Foxtail millet</name>
    <name type="synonym">Panicum italicum</name>
    <dbReference type="NCBI Taxonomy" id="4555"/>
    <lineage>
        <taxon>Eukaryota</taxon>
        <taxon>Viridiplantae</taxon>
        <taxon>Streptophyta</taxon>
        <taxon>Embryophyta</taxon>
        <taxon>Tracheophyta</taxon>
        <taxon>Spermatophyta</taxon>
        <taxon>Magnoliopsida</taxon>
        <taxon>Liliopsida</taxon>
        <taxon>Poales</taxon>
        <taxon>Poaceae</taxon>
        <taxon>PACMAD clade</taxon>
        <taxon>Panicoideae</taxon>
        <taxon>Panicodae</taxon>
        <taxon>Paniceae</taxon>
        <taxon>Cenchrinae</taxon>
        <taxon>Setaria</taxon>
    </lineage>
</organism>
<evidence type="ECO:0000256" key="2">
    <source>
        <dbReference type="ARBA" id="ARBA00022679"/>
    </source>
</evidence>
<protein>
    <recommendedName>
        <fullName evidence="4">O-methyltransferase C-terminal domain-containing protein</fullName>
    </recommendedName>
</protein>
<dbReference type="InterPro" id="IPR016461">
    <property type="entry name" value="COMT-like"/>
</dbReference>
<accession>K3ZMG7</accession>
<dbReference type="InterPro" id="IPR029063">
    <property type="entry name" value="SAM-dependent_MTases_sf"/>
</dbReference>
<dbReference type="PROSITE" id="PS51257">
    <property type="entry name" value="PROKAR_LIPOPROTEIN"/>
    <property type="match status" value="1"/>
</dbReference>
<dbReference type="HOGENOM" id="CLU_1725467_0_0_1"/>
<dbReference type="GO" id="GO:0008171">
    <property type="term" value="F:O-methyltransferase activity"/>
    <property type="evidence" value="ECO:0000318"/>
    <property type="project" value="GO_Central"/>
</dbReference>
<dbReference type="InParanoid" id="K3ZMG7"/>
<evidence type="ECO:0000259" key="4">
    <source>
        <dbReference type="Pfam" id="PF00891"/>
    </source>
</evidence>
<keyword evidence="6" id="KW-1185">Reference proteome</keyword>
<proteinExistence type="predicted"/>
<evidence type="ECO:0000313" key="6">
    <source>
        <dbReference type="Proteomes" id="UP000004995"/>
    </source>
</evidence>
<dbReference type="GO" id="GO:0008757">
    <property type="term" value="F:S-adenosylmethionine-dependent methyltransferase activity"/>
    <property type="evidence" value="ECO:0000318"/>
    <property type="project" value="GO_Central"/>
</dbReference>
<dbReference type="SUPFAM" id="SSF53335">
    <property type="entry name" value="S-adenosyl-L-methionine-dependent methyltransferases"/>
    <property type="match status" value="1"/>
</dbReference>
<reference evidence="5" key="2">
    <citation type="submission" date="2018-08" db="UniProtKB">
        <authorList>
            <consortium name="EnsemblPlants"/>
        </authorList>
    </citation>
    <scope>IDENTIFICATION</scope>
    <source>
        <strain evidence="5">Yugu1</strain>
    </source>
</reference>
<dbReference type="AlphaFoldDB" id="K3ZMG7"/>
<dbReference type="eggNOG" id="KOG3178">
    <property type="taxonomic scope" value="Eukaryota"/>
</dbReference>